<feature type="region of interest" description="Disordered" evidence="1">
    <location>
        <begin position="1"/>
        <end position="24"/>
    </location>
</feature>
<dbReference type="SUPFAM" id="SSF82784">
    <property type="entry name" value="OsmC-like"/>
    <property type="match status" value="1"/>
</dbReference>
<dbReference type="PANTHER" id="PTHR42830">
    <property type="entry name" value="OSMOTICALLY INDUCIBLE FAMILY PROTEIN"/>
    <property type="match status" value="1"/>
</dbReference>
<dbReference type="InterPro" id="IPR019904">
    <property type="entry name" value="Peroxiredoxin_OsmC"/>
</dbReference>
<sequence length="140" mass="15098">MNFSRKASASWEGSGKEGKGSISTGSGVMSKVQYSFGTRFEDGNPGTNPEELIGAAHAGCYTMQLSFLLNEDDFTADHLHTDATVTFKDGEITEVLLHLTGKVPNISKDKFVEIAEKAKDICPVSKLLNTSIVLAVKLEE</sequence>
<gene>
    <name evidence="2" type="ORF">GCM10009117_08680</name>
</gene>
<comment type="caution">
    <text evidence="2">The sequence shown here is derived from an EMBL/GenBank/DDBJ whole genome shotgun (WGS) entry which is preliminary data.</text>
</comment>
<evidence type="ECO:0000313" key="3">
    <source>
        <dbReference type="Proteomes" id="UP001500507"/>
    </source>
</evidence>
<dbReference type="Pfam" id="PF02566">
    <property type="entry name" value="OsmC"/>
    <property type="match status" value="1"/>
</dbReference>
<dbReference type="PANTHER" id="PTHR42830:SF1">
    <property type="entry name" value="OSMOTICALLY INDUCIBLE FAMILY PROTEIN"/>
    <property type="match status" value="1"/>
</dbReference>
<dbReference type="EMBL" id="BAAAFG010000005">
    <property type="protein sequence ID" value="GAA0871722.1"/>
    <property type="molecule type" value="Genomic_DNA"/>
</dbReference>
<name>A0ABN1MF13_9FLAO</name>
<evidence type="ECO:0000313" key="2">
    <source>
        <dbReference type="EMBL" id="GAA0871722.1"/>
    </source>
</evidence>
<organism evidence="2 3">
    <name type="scientific">Gangjinia marincola</name>
    <dbReference type="NCBI Taxonomy" id="578463"/>
    <lineage>
        <taxon>Bacteria</taxon>
        <taxon>Pseudomonadati</taxon>
        <taxon>Bacteroidota</taxon>
        <taxon>Flavobacteriia</taxon>
        <taxon>Flavobacteriales</taxon>
        <taxon>Flavobacteriaceae</taxon>
        <taxon>Gangjinia</taxon>
    </lineage>
</organism>
<dbReference type="NCBIfam" id="TIGR03562">
    <property type="entry name" value="osmo_induc_OsmC"/>
    <property type="match status" value="1"/>
</dbReference>
<dbReference type="InterPro" id="IPR015946">
    <property type="entry name" value="KH_dom-like_a/b"/>
</dbReference>
<reference evidence="2 3" key="1">
    <citation type="journal article" date="2019" name="Int. J. Syst. Evol. Microbiol.">
        <title>The Global Catalogue of Microorganisms (GCM) 10K type strain sequencing project: providing services to taxonomists for standard genome sequencing and annotation.</title>
        <authorList>
            <consortium name="The Broad Institute Genomics Platform"/>
            <consortium name="The Broad Institute Genome Sequencing Center for Infectious Disease"/>
            <person name="Wu L."/>
            <person name="Ma J."/>
        </authorList>
    </citation>
    <scope>NUCLEOTIDE SEQUENCE [LARGE SCALE GENOMIC DNA]</scope>
    <source>
        <strain evidence="2 3">JCM 16082</strain>
    </source>
</reference>
<keyword evidence="3" id="KW-1185">Reference proteome</keyword>
<dbReference type="Proteomes" id="UP001500507">
    <property type="component" value="Unassembled WGS sequence"/>
</dbReference>
<dbReference type="InterPro" id="IPR003718">
    <property type="entry name" value="OsmC/Ohr_fam"/>
</dbReference>
<proteinExistence type="predicted"/>
<accession>A0ABN1MF13</accession>
<dbReference type="Gene3D" id="3.30.300.20">
    <property type="match status" value="1"/>
</dbReference>
<dbReference type="RefSeq" id="WP_343764360.1">
    <property type="nucleotide sequence ID" value="NZ_BAAAFG010000005.1"/>
</dbReference>
<dbReference type="InterPro" id="IPR036102">
    <property type="entry name" value="OsmC/Ohrsf"/>
</dbReference>
<dbReference type="InterPro" id="IPR052707">
    <property type="entry name" value="OsmC_Ohr_Peroxiredoxin"/>
</dbReference>
<evidence type="ECO:0000256" key="1">
    <source>
        <dbReference type="SAM" id="MobiDB-lite"/>
    </source>
</evidence>
<protein>
    <submittedName>
        <fullName evidence="2">OsmC family protein</fullName>
    </submittedName>
</protein>